<keyword evidence="2" id="KW-1185">Reference proteome</keyword>
<reference evidence="1 2" key="1">
    <citation type="submission" date="2021-06" db="EMBL/GenBank/DDBJ databases">
        <authorList>
            <person name="Palmer J.M."/>
        </authorList>
    </citation>
    <scope>NUCLEOTIDE SEQUENCE [LARGE SCALE GENOMIC DNA]</scope>
    <source>
        <strain evidence="1 2">CL_MEX2019</strain>
        <tissue evidence="1">Muscle</tissue>
    </source>
</reference>
<name>A0ABU7F3Y5_9TELE</name>
<dbReference type="Proteomes" id="UP001352852">
    <property type="component" value="Unassembled WGS sequence"/>
</dbReference>
<organism evidence="1 2">
    <name type="scientific">Characodon lateralis</name>
    <dbReference type="NCBI Taxonomy" id="208331"/>
    <lineage>
        <taxon>Eukaryota</taxon>
        <taxon>Metazoa</taxon>
        <taxon>Chordata</taxon>
        <taxon>Craniata</taxon>
        <taxon>Vertebrata</taxon>
        <taxon>Euteleostomi</taxon>
        <taxon>Actinopterygii</taxon>
        <taxon>Neopterygii</taxon>
        <taxon>Teleostei</taxon>
        <taxon>Neoteleostei</taxon>
        <taxon>Acanthomorphata</taxon>
        <taxon>Ovalentaria</taxon>
        <taxon>Atherinomorphae</taxon>
        <taxon>Cyprinodontiformes</taxon>
        <taxon>Goodeidae</taxon>
        <taxon>Characodon</taxon>
    </lineage>
</organism>
<sequence>MDSEPEPFLSLNKHEGMNRVRLTPPWSRAFLVIFNKILKSGSCLLDLAEMWPLQNFYSETQTCCRAPGTLNPFCPRDPYMTQFCRCLLCFDTMTPSLSLKGSAGELESNILSASERLQYSVPVPSFLGPAPEQVQPSLSRDHM</sequence>
<evidence type="ECO:0000313" key="2">
    <source>
        <dbReference type="Proteomes" id="UP001352852"/>
    </source>
</evidence>
<proteinExistence type="predicted"/>
<gene>
    <name evidence="1" type="ORF">CHARACLAT_016017</name>
</gene>
<protein>
    <submittedName>
        <fullName evidence="1">Uncharacterized protein</fullName>
    </submittedName>
</protein>
<dbReference type="EMBL" id="JAHUTJ010075046">
    <property type="protein sequence ID" value="MED6293966.1"/>
    <property type="molecule type" value="Genomic_DNA"/>
</dbReference>
<comment type="caution">
    <text evidence="1">The sequence shown here is derived from an EMBL/GenBank/DDBJ whole genome shotgun (WGS) entry which is preliminary data.</text>
</comment>
<evidence type="ECO:0000313" key="1">
    <source>
        <dbReference type="EMBL" id="MED6293966.1"/>
    </source>
</evidence>
<accession>A0ABU7F3Y5</accession>